<proteinExistence type="inferred from homology"/>
<dbReference type="Gene3D" id="1.25.40.10">
    <property type="entry name" value="Tetratricopeptide repeat domain"/>
    <property type="match status" value="1"/>
</dbReference>
<name>A0A814BIK1_ADIRI</name>
<keyword evidence="6 9" id="KW-0802">TPR repeat</keyword>
<dbReference type="SUPFAM" id="SSF56399">
    <property type="entry name" value="ADP-ribosylation"/>
    <property type="match status" value="1"/>
</dbReference>
<keyword evidence="5" id="KW-0677">Repeat</keyword>
<feature type="repeat" description="TPR" evidence="9">
    <location>
        <begin position="883"/>
        <end position="916"/>
    </location>
</feature>
<comment type="catalytic activity">
    <reaction evidence="8 10">
        <text>L-arginyl-[protein] + NAD(+) = N(omega)-(ADP-D-ribosyl)-L-arginyl-[protein] + nicotinamide + H(+)</text>
        <dbReference type="Rhea" id="RHEA:19149"/>
        <dbReference type="Rhea" id="RHEA-COMP:10532"/>
        <dbReference type="Rhea" id="RHEA-COMP:15087"/>
        <dbReference type="ChEBI" id="CHEBI:15378"/>
        <dbReference type="ChEBI" id="CHEBI:17154"/>
        <dbReference type="ChEBI" id="CHEBI:29965"/>
        <dbReference type="ChEBI" id="CHEBI:57540"/>
        <dbReference type="ChEBI" id="CHEBI:142554"/>
        <dbReference type="EC" id="2.4.2.31"/>
    </reaction>
</comment>
<dbReference type="SUPFAM" id="SSF48452">
    <property type="entry name" value="TPR-like"/>
    <property type="match status" value="1"/>
</dbReference>
<dbReference type="OrthoDB" id="629492at2759"/>
<evidence type="ECO:0000256" key="7">
    <source>
        <dbReference type="ARBA" id="ARBA00038275"/>
    </source>
</evidence>
<feature type="region of interest" description="Disordered" evidence="11">
    <location>
        <begin position="783"/>
        <end position="807"/>
    </location>
</feature>
<comment type="similarity">
    <text evidence="7">Belongs to the RPAP3 family.</text>
</comment>
<evidence type="ECO:0000256" key="5">
    <source>
        <dbReference type="ARBA" id="ARBA00022737"/>
    </source>
</evidence>
<reference evidence="13" key="1">
    <citation type="submission" date="2021-02" db="EMBL/GenBank/DDBJ databases">
        <authorList>
            <person name="Nowell W R."/>
        </authorList>
    </citation>
    <scope>NUCLEOTIDE SEQUENCE</scope>
</reference>
<dbReference type="PROSITE" id="PS51996">
    <property type="entry name" value="TR_MART"/>
    <property type="match status" value="1"/>
</dbReference>
<dbReference type="Proteomes" id="UP000663852">
    <property type="component" value="Unassembled WGS sequence"/>
</dbReference>
<protein>
    <recommendedName>
        <fullName evidence="10">NAD(P)(+)--arginine ADP-ribosyltransferase</fullName>
        <ecNumber evidence="10">2.4.2.31</ecNumber>
    </recommendedName>
    <alternativeName>
        <fullName evidence="10">Mono(ADP-ribosyl)transferase</fullName>
    </alternativeName>
</protein>
<evidence type="ECO:0000256" key="2">
    <source>
        <dbReference type="ARBA" id="ARBA00022676"/>
    </source>
</evidence>
<dbReference type="InterPro" id="IPR025986">
    <property type="entry name" value="RPAP3-like_C"/>
</dbReference>
<dbReference type="InterPro" id="IPR019734">
    <property type="entry name" value="TPR_rpt"/>
</dbReference>
<dbReference type="GO" id="GO:0101031">
    <property type="term" value="C:protein folding chaperone complex"/>
    <property type="evidence" value="ECO:0007669"/>
    <property type="project" value="TreeGrafter"/>
</dbReference>
<dbReference type="InterPro" id="IPR000768">
    <property type="entry name" value="ART"/>
</dbReference>
<dbReference type="GO" id="GO:0016779">
    <property type="term" value="F:nucleotidyltransferase activity"/>
    <property type="evidence" value="ECO:0007669"/>
    <property type="project" value="UniProtKB-KW"/>
</dbReference>
<evidence type="ECO:0000256" key="9">
    <source>
        <dbReference type="PROSITE-ProRule" id="PRU00339"/>
    </source>
</evidence>
<dbReference type="PROSITE" id="PS50005">
    <property type="entry name" value="TPR"/>
    <property type="match status" value="2"/>
</dbReference>
<accession>A0A814BIK1</accession>
<keyword evidence="10" id="KW-0521">NADP</keyword>
<organism evidence="13 14">
    <name type="scientific">Adineta ricciae</name>
    <name type="common">Rotifer</name>
    <dbReference type="NCBI Taxonomy" id="249248"/>
    <lineage>
        <taxon>Eukaryota</taxon>
        <taxon>Metazoa</taxon>
        <taxon>Spiralia</taxon>
        <taxon>Gnathifera</taxon>
        <taxon>Rotifera</taxon>
        <taxon>Eurotatoria</taxon>
        <taxon>Bdelloidea</taxon>
        <taxon>Adinetida</taxon>
        <taxon>Adinetidae</taxon>
        <taxon>Adineta</taxon>
    </lineage>
</organism>
<dbReference type="GO" id="GO:0106274">
    <property type="term" value="F:NAD+-protein-arginine ADP-ribosyltransferase activity"/>
    <property type="evidence" value="ECO:0007669"/>
    <property type="project" value="UniProtKB-EC"/>
</dbReference>
<evidence type="ECO:0000256" key="6">
    <source>
        <dbReference type="ARBA" id="ARBA00022803"/>
    </source>
</evidence>
<feature type="domain" description="RNA-polymerase II-associated protein 3-like C-terminal" evidence="12">
    <location>
        <begin position="1030"/>
        <end position="1117"/>
    </location>
</feature>
<evidence type="ECO:0000256" key="10">
    <source>
        <dbReference type="RuleBase" id="RU361228"/>
    </source>
</evidence>
<feature type="compositionally biased region" description="Basic and acidic residues" evidence="11">
    <location>
        <begin position="783"/>
        <end position="793"/>
    </location>
</feature>
<dbReference type="AlphaFoldDB" id="A0A814BIK1"/>
<evidence type="ECO:0000313" key="14">
    <source>
        <dbReference type="Proteomes" id="UP000663852"/>
    </source>
</evidence>
<dbReference type="InterPro" id="IPR011990">
    <property type="entry name" value="TPR-like_helical_dom_sf"/>
</dbReference>
<dbReference type="EC" id="2.4.2.31" evidence="10"/>
<dbReference type="Pfam" id="PF01129">
    <property type="entry name" value="ART"/>
    <property type="match status" value="1"/>
</dbReference>
<dbReference type="InterPro" id="IPR051966">
    <property type="entry name" value="RPAP3"/>
</dbReference>
<evidence type="ECO:0000256" key="1">
    <source>
        <dbReference type="ARBA" id="ARBA00009558"/>
    </source>
</evidence>
<dbReference type="Pfam" id="PF13181">
    <property type="entry name" value="TPR_8"/>
    <property type="match status" value="2"/>
</dbReference>
<dbReference type="Pfam" id="PF13877">
    <property type="entry name" value="RPAP3_C"/>
    <property type="match status" value="1"/>
</dbReference>
<comment type="caution">
    <text evidence="13">The sequence shown here is derived from an EMBL/GenBank/DDBJ whole genome shotgun (WGS) entry which is preliminary data.</text>
</comment>
<feature type="compositionally biased region" description="Acidic residues" evidence="11">
    <location>
        <begin position="794"/>
        <end position="807"/>
    </location>
</feature>
<dbReference type="EMBL" id="CAJNOJ010000039">
    <property type="protein sequence ID" value="CAF0926606.1"/>
    <property type="molecule type" value="Genomic_DNA"/>
</dbReference>
<evidence type="ECO:0000313" key="13">
    <source>
        <dbReference type="EMBL" id="CAF0926606.1"/>
    </source>
</evidence>
<keyword evidence="2 10" id="KW-0328">Glycosyltransferase</keyword>
<feature type="region of interest" description="Disordered" evidence="11">
    <location>
        <begin position="716"/>
        <end position="758"/>
    </location>
</feature>
<dbReference type="Gene3D" id="3.90.176.10">
    <property type="entry name" value="Toxin ADP-ribosyltransferase, Chain A, domain 1"/>
    <property type="match status" value="1"/>
</dbReference>
<feature type="repeat" description="TPR" evidence="9">
    <location>
        <begin position="815"/>
        <end position="848"/>
    </location>
</feature>
<evidence type="ECO:0000256" key="11">
    <source>
        <dbReference type="SAM" id="MobiDB-lite"/>
    </source>
</evidence>
<keyword evidence="4" id="KW-0548">Nucleotidyltransferase</keyword>
<evidence type="ECO:0000256" key="4">
    <source>
        <dbReference type="ARBA" id="ARBA00022695"/>
    </source>
</evidence>
<gene>
    <name evidence="13" type="ORF">EDS130_LOCUS11065</name>
</gene>
<dbReference type="PANTHER" id="PTHR46423">
    <property type="entry name" value="RNA POLYMERASE II-ASSOCIATED PROTEIN 3"/>
    <property type="match status" value="1"/>
</dbReference>
<dbReference type="SMART" id="SM00028">
    <property type="entry name" value="TPR"/>
    <property type="match status" value="3"/>
</dbReference>
<evidence type="ECO:0000259" key="12">
    <source>
        <dbReference type="Pfam" id="PF13877"/>
    </source>
</evidence>
<feature type="compositionally biased region" description="Polar residues" evidence="11">
    <location>
        <begin position="717"/>
        <end position="726"/>
    </location>
</feature>
<evidence type="ECO:0000256" key="3">
    <source>
        <dbReference type="ARBA" id="ARBA00022679"/>
    </source>
</evidence>
<sequence length="1152" mass="132854">MAAEGSSVSCFRTKLDRRLFGNRIVIWLNDSTDGLQAKETLQYLQQEIKDLILTDDVDASDSFGKTLTPLIHDIEQIQRIYIYCETWLGYPIWDSTVFNKVSGLFDDKTLLKSILLEDIKEYEGRELYMGSNSRKATPASVLGQVAEMWYSEYCQSPSTKTQHILVVYNPKSDFKHGFETLTQRLSQLPNVHLEIEHDVEQAYKTLGKLPFTFWRTVVDKSMAKEFTLLRKEKMISLYFCVITVIYTLRYEEHLRWALNNSMDVWGGVVTNEEKVVRFCSGDPLTHEHNVVKSLLHADESGVKKLMSELFHTKLPFSIVVKDDDPLLNGRINFDENQIKQRQNRFVNILKPQFVQNFRTNSLGELFSNLLTTDNEWNDITLGRCLGGIICHAKLNNRPMEHIRDRLIKWIYPSCGAIPSKINAIYYVRAFTEETFLYKDVNFALANNDQRSIYCLREYINTCIVAFEQKLIPFYAGTVYRAVQMTTDELTEYKVGTGIRFLGFMSTSKSFNFVSFLGTNVIFIIHTLSARHQRKLGRYTNVDLHTSNVTVMPSEEEVLYAPFSTFDIINICTDEVSGVTYITLNENDVSAADHVILKQLQLYADKGVTTNFVMPQSRIVLNIDDRSTGTQLNNLSLQDNTSTILNIEIPYNDSFAAIHSASKEFVFHIRNQIMPGEYERNLLNMQHQIRENNAYLDDYLNDLNSWTDEMKKKEETLSKTADVTASNRDLPPVRNFVAPPRPKKKSKKKSEEAKPSDIKSAAPKIRAYDYRAWDKYDVDTECERIDASDEHRSDDDEEDADDDDEEYQQELLKKKAEHYKDQGNYQFKQKSYGEAIEYYTKAIECDPTSPIYFANRAQCQLFEQRYGACDADCTLAIQLDQNYLKAYYRRSLARIELGKLEQAKEDLEYFLSREPTNIDAKAKLNEVIKKDEIKRLGRVYPLPNKPVDKRSTKPLKRIDIQEIDTSVISSRETTKKKSIVIEEIETMETSTPSEPVPQRSAPQPSMPTPAPSTSQSEEIPPKLIIIPTSVPTTGYQFKRDWSNLNNQLEQQSIYFNKIPPTSYKTIFSTGIDSSVFSRILVFWSSKIDIDEHLINSMLELRKTPRFNTQLSFLGNDDKQHLKTILDRLQANSSFSSDKIQTILRDYKTDGDQI</sequence>
<evidence type="ECO:0000256" key="8">
    <source>
        <dbReference type="ARBA" id="ARBA00047597"/>
    </source>
</evidence>
<dbReference type="PANTHER" id="PTHR46423:SF1">
    <property type="entry name" value="RNA POLYMERASE II-ASSOCIATED PROTEIN 3"/>
    <property type="match status" value="1"/>
</dbReference>
<keyword evidence="3 10" id="KW-0808">Transferase</keyword>
<feature type="region of interest" description="Disordered" evidence="11">
    <location>
        <begin position="984"/>
        <end position="1021"/>
    </location>
</feature>
<comment type="similarity">
    <text evidence="1 10">Belongs to the Arg-specific ADP-ribosyltransferase family.</text>
</comment>
<keyword evidence="10" id="KW-0520">NAD</keyword>